<keyword evidence="3 6" id="KW-0479">Metal-binding</keyword>
<keyword evidence="5 6" id="KW-0408">Iron</keyword>
<dbReference type="RefSeq" id="WP_110018944.1">
    <property type="nucleotide sequence ID" value="NZ_QGTJ01000007.1"/>
</dbReference>
<evidence type="ECO:0000259" key="8">
    <source>
        <dbReference type="PROSITE" id="PS51007"/>
    </source>
</evidence>
<reference evidence="9 10" key="1">
    <citation type="submission" date="2018-05" db="EMBL/GenBank/DDBJ databases">
        <title>Genomic Encyclopedia of Type Strains, Phase IV (KMG-IV): sequencing the most valuable type-strain genomes for metagenomic binning, comparative biology and taxonomic classification.</title>
        <authorList>
            <person name="Goeker M."/>
        </authorList>
    </citation>
    <scope>NUCLEOTIDE SEQUENCE [LARGE SCALE GENOMIC DNA]</scope>
    <source>
        <strain evidence="9 10">DSM 23606</strain>
    </source>
</reference>
<evidence type="ECO:0000256" key="6">
    <source>
        <dbReference type="PROSITE-ProRule" id="PRU00433"/>
    </source>
</evidence>
<evidence type="ECO:0000256" key="4">
    <source>
        <dbReference type="ARBA" id="ARBA00022982"/>
    </source>
</evidence>
<keyword evidence="10" id="KW-1185">Reference proteome</keyword>
<evidence type="ECO:0000256" key="5">
    <source>
        <dbReference type="ARBA" id="ARBA00023004"/>
    </source>
</evidence>
<keyword evidence="7" id="KW-0732">Signal</keyword>
<keyword evidence="1" id="KW-0813">Transport</keyword>
<feature type="domain" description="Cytochrome c" evidence="8">
    <location>
        <begin position="112"/>
        <end position="190"/>
    </location>
</feature>
<dbReference type="Gene3D" id="1.10.760.10">
    <property type="entry name" value="Cytochrome c-like domain"/>
    <property type="match status" value="2"/>
</dbReference>
<evidence type="ECO:0000256" key="3">
    <source>
        <dbReference type="ARBA" id="ARBA00022723"/>
    </source>
</evidence>
<dbReference type="InterPro" id="IPR050597">
    <property type="entry name" value="Cytochrome_c_Oxidase_Subunit"/>
</dbReference>
<accession>A0A317MSZ1</accession>
<proteinExistence type="predicted"/>
<dbReference type="GO" id="GO:0046872">
    <property type="term" value="F:metal ion binding"/>
    <property type="evidence" value="ECO:0007669"/>
    <property type="project" value="UniProtKB-KW"/>
</dbReference>
<dbReference type="AlphaFoldDB" id="A0A317MSZ1"/>
<dbReference type="GO" id="GO:0020037">
    <property type="term" value="F:heme binding"/>
    <property type="evidence" value="ECO:0007669"/>
    <property type="project" value="InterPro"/>
</dbReference>
<dbReference type="PROSITE" id="PS51007">
    <property type="entry name" value="CYTC"/>
    <property type="match status" value="2"/>
</dbReference>
<feature type="chain" id="PRO_5016399334" evidence="7">
    <location>
        <begin position="21"/>
        <end position="197"/>
    </location>
</feature>
<dbReference type="Proteomes" id="UP000246569">
    <property type="component" value="Unassembled WGS sequence"/>
</dbReference>
<feature type="domain" description="Cytochrome c" evidence="8">
    <location>
        <begin position="21"/>
        <end position="102"/>
    </location>
</feature>
<dbReference type="OrthoDB" id="9796421at2"/>
<dbReference type="SUPFAM" id="SSF46626">
    <property type="entry name" value="Cytochrome c"/>
    <property type="match status" value="2"/>
</dbReference>
<evidence type="ECO:0000256" key="2">
    <source>
        <dbReference type="ARBA" id="ARBA00022617"/>
    </source>
</evidence>
<sequence length="197" mass="20175">MNARLLLLVAGLCAAGAVHAGDPAAGKFKFSTCSGCHGVPGYTNVYPSYHVPKLGGQHADYITAALGEYRAGKRQHPTMTANASVLGEADIADIAAYLSGIAPAAGQTPARGDPAAGKQKAAVCAACHGADGQAPSPAFPRLAGQHADYLVHALQAYKDGTRQNPIMQGMAANLSAQDQLDLAAWFTSQPQGLAVPR</sequence>
<dbReference type="GO" id="GO:0009055">
    <property type="term" value="F:electron transfer activity"/>
    <property type="evidence" value="ECO:0007669"/>
    <property type="project" value="InterPro"/>
</dbReference>
<evidence type="ECO:0000313" key="10">
    <source>
        <dbReference type="Proteomes" id="UP000246569"/>
    </source>
</evidence>
<name>A0A317MSZ1_9GAMM</name>
<comment type="caution">
    <text evidence="9">The sequence shown here is derived from an EMBL/GenBank/DDBJ whole genome shotgun (WGS) entry which is preliminary data.</text>
</comment>
<dbReference type="Pfam" id="PF00034">
    <property type="entry name" value="Cytochrom_C"/>
    <property type="match status" value="2"/>
</dbReference>
<evidence type="ECO:0000313" key="9">
    <source>
        <dbReference type="EMBL" id="PWV60448.1"/>
    </source>
</evidence>
<gene>
    <name evidence="9" type="ORF">C7443_1079</name>
</gene>
<evidence type="ECO:0000256" key="7">
    <source>
        <dbReference type="SAM" id="SignalP"/>
    </source>
</evidence>
<feature type="signal peptide" evidence="7">
    <location>
        <begin position="1"/>
        <end position="20"/>
    </location>
</feature>
<organism evidence="9 10">
    <name type="scientific">Plasticicumulans acidivorans</name>
    <dbReference type="NCBI Taxonomy" id="886464"/>
    <lineage>
        <taxon>Bacteria</taxon>
        <taxon>Pseudomonadati</taxon>
        <taxon>Pseudomonadota</taxon>
        <taxon>Gammaproteobacteria</taxon>
        <taxon>Candidatus Competibacteraceae</taxon>
        <taxon>Plasticicumulans</taxon>
    </lineage>
</organism>
<keyword evidence="4" id="KW-0249">Electron transport</keyword>
<protein>
    <submittedName>
        <fullName evidence="9">Cytochrome c553</fullName>
    </submittedName>
</protein>
<evidence type="ECO:0000256" key="1">
    <source>
        <dbReference type="ARBA" id="ARBA00022448"/>
    </source>
</evidence>
<dbReference type="InterPro" id="IPR009056">
    <property type="entry name" value="Cyt_c-like_dom"/>
</dbReference>
<dbReference type="PANTHER" id="PTHR33751:SF9">
    <property type="entry name" value="CYTOCHROME C4"/>
    <property type="match status" value="1"/>
</dbReference>
<dbReference type="InterPro" id="IPR036909">
    <property type="entry name" value="Cyt_c-like_dom_sf"/>
</dbReference>
<keyword evidence="2 6" id="KW-0349">Heme</keyword>
<dbReference type="PANTHER" id="PTHR33751">
    <property type="entry name" value="CBB3-TYPE CYTOCHROME C OXIDASE SUBUNIT FIXP"/>
    <property type="match status" value="1"/>
</dbReference>
<dbReference type="EMBL" id="QGTJ01000007">
    <property type="protein sequence ID" value="PWV60448.1"/>
    <property type="molecule type" value="Genomic_DNA"/>
</dbReference>